<reference evidence="2 3" key="1">
    <citation type="submission" date="2018-12" db="EMBL/GenBank/DDBJ databases">
        <authorList>
            <consortium name="Pathogen Informatics"/>
        </authorList>
    </citation>
    <scope>NUCLEOTIDE SEQUENCE [LARGE SCALE GENOMIC DNA]</scope>
    <source>
        <strain evidence="2 3">NCTC11923</strain>
    </source>
</reference>
<gene>
    <name evidence="2" type="ORF">NCTC11923_00190</name>
</gene>
<dbReference type="KEGG" id="asla:NCTC11923_00190"/>
<dbReference type="STRING" id="1278298.GCA_000428685_01047"/>
<sequence length="495" mass="54504">MIVNEPEILSEYELHLVRPITLTDLAVAFGPDLVFEESPDDGSLTFSHPLHTIRIHPLALDDSLLGPRRDWSGLWWEDWWDDEAYWETIMETMQEDADVTPPLPIPRDVLATFTHSYVLEMSNWYSAPSGLQDGLDTLVSRVGGLLIDNEEGRVVLTENTEEWVKKARAQAWHDTAHQWEDAPVARPVEDEAPSALRRWMTRLALGMILVLLLVGPWALVAWGWAVASERLMNAGAAFILLTYMFILILVLGEAGSVLKAVLLRVLLVGVPEAALCTAAWLAARASDMDLLAYFAAMATLLLISWVFIDVLLHLESDVGWRRLERSRRREMRRSGQDSGQIGERVLVLPVVAVEPRGISGARRSSRGRPCLLVAGARGVQLRTAGRLRSRTVLEAPVSRLSLWAMVGYSTDRLCLDSDQPVLILETPESCLSLAVLTSRGERGAVICQHGRSSCGADVVGLDEAATTAAGQDLARGLGLGAPAPLPRLLRRSGQD</sequence>
<dbReference type="AlphaFoldDB" id="A0A448K9D6"/>
<accession>A0A448K9D6</accession>
<keyword evidence="3" id="KW-1185">Reference proteome</keyword>
<dbReference type="EMBL" id="LR134363">
    <property type="protein sequence ID" value="VEG73583.1"/>
    <property type="molecule type" value="Genomic_DNA"/>
</dbReference>
<feature type="transmembrane region" description="Helical" evidence="1">
    <location>
        <begin position="263"/>
        <end position="284"/>
    </location>
</feature>
<evidence type="ECO:0000313" key="2">
    <source>
        <dbReference type="EMBL" id="VEG73583.1"/>
    </source>
</evidence>
<evidence type="ECO:0000313" key="3">
    <source>
        <dbReference type="Proteomes" id="UP000276899"/>
    </source>
</evidence>
<proteinExistence type="predicted"/>
<keyword evidence="1" id="KW-0472">Membrane</keyword>
<evidence type="ECO:0000256" key="1">
    <source>
        <dbReference type="SAM" id="Phobius"/>
    </source>
</evidence>
<feature type="transmembrane region" description="Helical" evidence="1">
    <location>
        <begin position="290"/>
        <end position="312"/>
    </location>
</feature>
<feature type="transmembrane region" description="Helical" evidence="1">
    <location>
        <begin position="231"/>
        <end position="251"/>
    </location>
</feature>
<organism evidence="2 3">
    <name type="scientific">Actinomyces slackii</name>
    <dbReference type="NCBI Taxonomy" id="52774"/>
    <lineage>
        <taxon>Bacteria</taxon>
        <taxon>Bacillati</taxon>
        <taxon>Actinomycetota</taxon>
        <taxon>Actinomycetes</taxon>
        <taxon>Actinomycetales</taxon>
        <taxon>Actinomycetaceae</taxon>
        <taxon>Actinomyces</taxon>
    </lineage>
</organism>
<protein>
    <submittedName>
        <fullName evidence="2">Uncharacterized protein</fullName>
    </submittedName>
</protein>
<feature type="transmembrane region" description="Helical" evidence="1">
    <location>
        <begin position="203"/>
        <end position="225"/>
    </location>
</feature>
<dbReference type="Proteomes" id="UP000276899">
    <property type="component" value="Chromosome"/>
</dbReference>
<keyword evidence="1" id="KW-0812">Transmembrane</keyword>
<keyword evidence="1" id="KW-1133">Transmembrane helix</keyword>
<name>A0A448K9D6_9ACTO</name>